<proteinExistence type="inferred from homology"/>
<evidence type="ECO:0000256" key="4">
    <source>
        <dbReference type="SAM" id="MobiDB-lite"/>
    </source>
</evidence>
<dbReference type="AlphaFoldDB" id="A0A914PI61"/>
<dbReference type="Proteomes" id="UP000887578">
    <property type="component" value="Unplaced"/>
</dbReference>
<keyword evidence="3" id="KW-0539">Nucleus</keyword>
<reference evidence="7" key="1">
    <citation type="submission" date="2022-11" db="UniProtKB">
        <authorList>
            <consortium name="WormBaseParasite"/>
        </authorList>
    </citation>
    <scope>IDENTIFICATION</scope>
</reference>
<dbReference type="PANTHER" id="PTHR13237">
    <property type="entry name" value="SOMETHING ABOUT SILENCING PROTEIN 10-RELATED"/>
    <property type="match status" value="1"/>
</dbReference>
<feature type="domain" description="Sas10 C-terminal" evidence="5">
    <location>
        <begin position="379"/>
        <end position="451"/>
    </location>
</feature>
<evidence type="ECO:0000259" key="5">
    <source>
        <dbReference type="Pfam" id="PF09368"/>
    </source>
</evidence>
<evidence type="ECO:0000313" key="6">
    <source>
        <dbReference type="Proteomes" id="UP000887578"/>
    </source>
</evidence>
<dbReference type="GO" id="GO:0032040">
    <property type="term" value="C:small-subunit processome"/>
    <property type="evidence" value="ECO:0007669"/>
    <property type="project" value="TreeGrafter"/>
</dbReference>
<dbReference type="Pfam" id="PF09368">
    <property type="entry name" value="Sas10"/>
    <property type="match status" value="1"/>
</dbReference>
<feature type="region of interest" description="Disordered" evidence="4">
    <location>
        <begin position="396"/>
        <end position="430"/>
    </location>
</feature>
<evidence type="ECO:0000256" key="3">
    <source>
        <dbReference type="ARBA" id="ARBA00023242"/>
    </source>
</evidence>
<accession>A0A914PI61</accession>
<comment type="similarity">
    <text evidence="2">Belongs to the SAS10 family.</text>
</comment>
<feature type="compositionally biased region" description="Basic and acidic residues" evidence="4">
    <location>
        <begin position="8"/>
        <end position="26"/>
    </location>
</feature>
<organism evidence="6 7">
    <name type="scientific">Panagrolaimus davidi</name>
    <dbReference type="NCBI Taxonomy" id="227884"/>
    <lineage>
        <taxon>Eukaryota</taxon>
        <taxon>Metazoa</taxon>
        <taxon>Ecdysozoa</taxon>
        <taxon>Nematoda</taxon>
        <taxon>Chromadorea</taxon>
        <taxon>Rhabditida</taxon>
        <taxon>Tylenchina</taxon>
        <taxon>Panagrolaimomorpha</taxon>
        <taxon>Panagrolaimoidea</taxon>
        <taxon>Panagrolaimidae</taxon>
        <taxon>Panagrolaimus</taxon>
    </lineage>
</organism>
<protein>
    <submittedName>
        <fullName evidence="7">Sas10 C-terminal domain-containing protein</fullName>
    </submittedName>
</protein>
<feature type="compositionally biased region" description="Acidic residues" evidence="4">
    <location>
        <begin position="74"/>
        <end position="89"/>
    </location>
</feature>
<feature type="compositionally biased region" description="Basic residues" evidence="4">
    <location>
        <begin position="397"/>
        <end position="421"/>
    </location>
</feature>
<evidence type="ECO:0000256" key="1">
    <source>
        <dbReference type="ARBA" id="ARBA00004123"/>
    </source>
</evidence>
<dbReference type="WBParaSite" id="PDA_v2.g17547.t1">
    <property type="protein sequence ID" value="PDA_v2.g17547.t1"/>
    <property type="gene ID" value="PDA_v2.g17547"/>
</dbReference>
<comment type="subcellular location">
    <subcellularLocation>
        <location evidence="1">Nucleus</location>
    </subcellularLocation>
</comment>
<dbReference type="PANTHER" id="PTHR13237:SF8">
    <property type="entry name" value="SOMETHING ABOUT SILENCING PROTEIN 10"/>
    <property type="match status" value="1"/>
</dbReference>
<keyword evidence="6" id="KW-1185">Reference proteome</keyword>
<feature type="compositionally biased region" description="Basic and acidic residues" evidence="4">
    <location>
        <begin position="39"/>
        <end position="55"/>
    </location>
</feature>
<evidence type="ECO:0000313" key="7">
    <source>
        <dbReference type="WBParaSite" id="PDA_v2.g17547.t1"/>
    </source>
</evidence>
<dbReference type="GO" id="GO:0000462">
    <property type="term" value="P:maturation of SSU-rRNA from tricistronic rRNA transcript (SSU-rRNA, 5.8S rRNA, LSU-rRNA)"/>
    <property type="evidence" value="ECO:0007669"/>
    <property type="project" value="TreeGrafter"/>
</dbReference>
<sequence length="453" mass="51944">MSKRPYKKLRETKLDKHSKKAVKEDSSGPSDSEIYDEVDAFHQQRDKQILGDTMKDKKKKYVEQEVLGVVPSDESSDEEEYDDDSDDSVDERLGKDKHREFAIKSRDAWGKEKLKFYGSHADKDYGGWDSDEAEALELEEEDAVSRQKKLDAGIEAVDFEGLLASDNDEEEMEVVASKKPGKKADDKKSKSSLQSLNKKEEIDYMLKHSQTFAQFQSEYNQRKAQFEELKPTLDSILSSMKDRPCSFTQQIKAIVAAYTQYLQSYLMFFYLKSTTPLETFKTVENHPVMKQIDDFIENNYRRLLKVADRLNDDPSYADVIAFPEPSKKKRRMEDQASAEPMEEDIGNIFAQMASGKAKKDKKVGAFGPALDDPDATEDGQKRKITYEMQKNKGLTVNRKKGASHSRTKKRKQFKKATHVRRSQVPDVQREINKYSGETRGIRASLVKSIKLKA</sequence>
<dbReference type="InterPro" id="IPR018972">
    <property type="entry name" value="Sas10_C_dom"/>
</dbReference>
<feature type="region of interest" description="Disordered" evidence="4">
    <location>
        <begin position="168"/>
        <end position="193"/>
    </location>
</feature>
<feature type="region of interest" description="Disordered" evidence="4">
    <location>
        <begin position="1"/>
        <end position="96"/>
    </location>
</feature>
<name>A0A914PI61_9BILA</name>
<evidence type="ECO:0000256" key="2">
    <source>
        <dbReference type="ARBA" id="ARBA00010979"/>
    </source>
</evidence>